<proteinExistence type="predicted"/>
<dbReference type="AlphaFoldDB" id="A0AAW1UHU8"/>
<dbReference type="Proteomes" id="UP001431783">
    <property type="component" value="Unassembled WGS sequence"/>
</dbReference>
<accession>A0AAW1UHU8</accession>
<reference evidence="1 2" key="1">
    <citation type="submission" date="2023-03" db="EMBL/GenBank/DDBJ databases">
        <title>Genome insight into feeding habits of ladybird beetles.</title>
        <authorList>
            <person name="Li H.-S."/>
            <person name="Huang Y.-H."/>
            <person name="Pang H."/>
        </authorList>
    </citation>
    <scope>NUCLEOTIDE SEQUENCE [LARGE SCALE GENOMIC DNA]</scope>
    <source>
        <strain evidence="1">SYSU_2023b</strain>
        <tissue evidence="1">Whole body</tissue>
    </source>
</reference>
<keyword evidence="2" id="KW-1185">Reference proteome</keyword>
<organism evidence="1 2">
    <name type="scientific">Henosepilachna vigintioctopunctata</name>
    <dbReference type="NCBI Taxonomy" id="420089"/>
    <lineage>
        <taxon>Eukaryota</taxon>
        <taxon>Metazoa</taxon>
        <taxon>Ecdysozoa</taxon>
        <taxon>Arthropoda</taxon>
        <taxon>Hexapoda</taxon>
        <taxon>Insecta</taxon>
        <taxon>Pterygota</taxon>
        <taxon>Neoptera</taxon>
        <taxon>Endopterygota</taxon>
        <taxon>Coleoptera</taxon>
        <taxon>Polyphaga</taxon>
        <taxon>Cucujiformia</taxon>
        <taxon>Coccinelloidea</taxon>
        <taxon>Coccinellidae</taxon>
        <taxon>Epilachninae</taxon>
        <taxon>Epilachnini</taxon>
        <taxon>Henosepilachna</taxon>
    </lineage>
</organism>
<name>A0AAW1UHU8_9CUCU</name>
<sequence length="137" mass="16272">MNHTKYKYKESDRNVEPHFGADGRREKTYLEKQYIPDIKMTYGHTSIDITIRVNLKVIIPSRNKSGHSEEIFELRGSGYSVIPGNKIVEMVEWIPEKRAGRTNSDCLFDEKCHSRWRLFDPNRETYQEKMLEPLHRD</sequence>
<evidence type="ECO:0000313" key="1">
    <source>
        <dbReference type="EMBL" id="KAK9883077.1"/>
    </source>
</evidence>
<comment type="caution">
    <text evidence="1">The sequence shown here is derived from an EMBL/GenBank/DDBJ whole genome shotgun (WGS) entry which is preliminary data.</text>
</comment>
<evidence type="ECO:0000313" key="2">
    <source>
        <dbReference type="Proteomes" id="UP001431783"/>
    </source>
</evidence>
<dbReference type="EMBL" id="JARQZJ010000091">
    <property type="protein sequence ID" value="KAK9883077.1"/>
    <property type="molecule type" value="Genomic_DNA"/>
</dbReference>
<gene>
    <name evidence="1" type="ORF">WA026_001279</name>
</gene>
<protein>
    <submittedName>
        <fullName evidence="1">Uncharacterized protein</fullName>
    </submittedName>
</protein>